<dbReference type="InterPro" id="IPR006710">
    <property type="entry name" value="Glyco_hydro_43"/>
</dbReference>
<proteinExistence type="inferred from homology"/>
<dbReference type="GO" id="GO:0016787">
    <property type="term" value="F:hydrolase activity"/>
    <property type="evidence" value="ECO:0007669"/>
    <property type="project" value="UniProtKB-KW"/>
</dbReference>
<dbReference type="InterPro" id="IPR023296">
    <property type="entry name" value="Glyco_hydro_beta-prop_sf"/>
</dbReference>
<comment type="similarity">
    <text evidence="1 4">Belongs to the glycosyl hydrolase 43 family.</text>
</comment>
<keyword evidence="6" id="KW-1185">Reference proteome</keyword>
<evidence type="ECO:0000313" key="6">
    <source>
        <dbReference type="Proteomes" id="UP001597399"/>
    </source>
</evidence>
<evidence type="ECO:0000256" key="4">
    <source>
        <dbReference type="RuleBase" id="RU361187"/>
    </source>
</evidence>
<name>A0ABW5S1A1_9BACL</name>
<evidence type="ECO:0000256" key="2">
    <source>
        <dbReference type="ARBA" id="ARBA00022801"/>
    </source>
</evidence>
<evidence type="ECO:0000256" key="3">
    <source>
        <dbReference type="ARBA" id="ARBA00023295"/>
    </source>
</evidence>
<dbReference type="CDD" id="cd18825">
    <property type="entry name" value="GH43_CtGH43-like"/>
    <property type="match status" value="1"/>
</dbReference>
<dbReference type="PANTHER" id="PTHR22925:SF3">
    <property type="entry name" value="GLYCOSYL HYDROLASE FAMILY PROTEIN 43"/>
    <property type="match status" value="1"/>
</dbReference>
<keyword evidence="2 4" id="KW-0378">Hydrolase</keyword>
<sequence>MHKNGELWFDINHQPIQAHGGMIMQFNGTYYWYGEHKGGPNVLSKSGGRRVDFIGFSCYSSSNLIDWKNEGLILRADKENKESLLHPSQVGERPKVVYNEKNNNFVLWFHSDTWDYSYAGASVAVSDSPTGPFRYLRSFHPNGRDCRDMTVFKDDNGKAYLFHSTDFNKTMCISELDENYTDVTGFYTLNFIEQQREAPTVLHYKNWYYSVTSGCTGWKPNNALYAISRSLCSGWKLIDNPCTGKNYRKTFFGQSTYLGVAEGQPFLMLDHWKPDHLINSGYSILPVYLNEKEMDIPFVPEFNGFQ</sequence>
<dbReference type="RefSeq" id="WP_253058469.1">
    <property type="nucleotide sequence ID" value="NZ_JAMXWM010000002.1"/>
</dbReference>
<dbReference type="PANTHER" id="PTHR22925">
    <property type="entry name" value="GLYCOSYL HYDROLASE 43 FAMILY MEMBER"/>
    <property type="match status" value="1"/>
</dbReference>
<organism evidence="5 6">
    <name type="scientific">Sporolactobacillus shoreicorticis</name>
    <dbReference type="NCBI Taxonomy" id="1923877"/>
    <lineage>
        <taxon>Bacteria</taxon>
        <taxon>Bacillati</taxon>
        <taxon>Bacillota</taxon>
        <taxon>Bacilli</taxon>
        <taxon>Bacillales</taxon>
        <taxon>Sporolactobacillaceae</taxon>
        <taxon>Sporolactobacillus</taxon>
    </lineage>
</organism>
<dbReference type="Pfam" id="PF04616">
    <property type="entry name" value="Glyco_hydro_43"/>
    <property type="match status" value="1"/>
</dbReference>
<evidence type="ECO:0000256" key="1">
    <source>
        <dbReference type="ARBA" id="ARBA00009865"/>
    </source>
</evidence>
<gene>
    <name evidence="5" type="ORF">ACFSUE_05685</name>
</gene>
<dbReference type="Gene3D" id="2.115.10.20">
    <property type="entry name" value="Glycosyl hydrolase domain, family 43"/>
    <property type="match status" value="1"/>
</dbReference>
<dbReference type="EMBL" id="JBHUMQ010000015">
    <property type="protein sequence ID" value="MFD2693124.1"/>
    <property type="molecule type" value="Genomic_DNA"/>
</dbReference>
<accession>A0ABW5S1A1</accession>
<reference evidence="6" key="1">
    <citation type="journal article" date="2019" name="Int. J. Syst. Evol. Microbiol.">
        <title>The Global Catalogue of Microorganisms (GCM) 10K type strain sequencing project: providing services to taxonomists for standard genome sequencing and annotation.</title>
        <authorList>
            <consortium name="The Broad Institute Genomics Platform"/>
            <consortium name="The Broad Institute Genome Sequencing Center for Infectious Disease"/>
            <person name="Wu L."/>
            <person name="Ma J."/>
        </authorList>
    </citation>
    <scope>NUCLEOTIDE SEQUENCE [LARGE SCALE GENOMIC DNA]</scope>
    <source>
        <strain evidence="6">TISTR 2466</strain>
    </source>
</reference>
<dbReference type="Proteomes" id="UP001597399">
    <property type="component" value="Unassembled WGS sequence"/>
</dbReference>
<comment type="caution">
    <text evidence="5">The sequence shown here is derived from an EMBL/GenBank/DDBJ whole genome shotgun (WGS) entry which is preliminary data.</text>
</comment>
<keyword evidence="3 4" id="KW-0326">Glycosidase</keyword>
<protein>
    <submittedName>
        <fullName evidence="5">Glycoside hydrolase family 43 protein</fullName>
    </submittedName>
</protein>
<evidence type="ECO:0000313" key="5">
    <source>
        <dbReference type="EMBL" id="MFD2693124.1"/>
    </source>
</evidence>
<dbReference type="SUPFAM" id="SSF75005">
    <property type="entry name" value="Arabinanase/levansucrase/invertase"/>
    <property type="match status" value="1"/>
</dbReference>